<evidence type="ECO:0000256" key="1">
    <source>
        <dbReference type="SAM" id="MobiDB-lite"/>
    </source>
</evidence>
<evidence type="ECO:0008006" key="5">
    <source>
        <dbReference type="Google" id="ProtNLM"/>
    </source>
</evidence>
<protein>
    <recommendedName>
        <fullName evidence="5">Zinc resistance-associated protein</fullName>
    </recommendedName>
</protein>
<keyword evidence="4" id="KW-1185">Reference proteome</keyword>
<accession>A0A2S7XTT6</accession>
<keyword evidence="2" id="KW-0732">Signal</keyword>
<feature type="region of interest" description="Disordered" evidence="1">
    <location>
        <begin position="92"/>
        <end position="137"/>
    </location>
</feature>
<dbReference type="Proteomes" id="UP000239936">
    <property type="component" value="Unassembled WGS sequence"/>
</dbReference>
<dbReference type="AlphaFoldDB" id="A0A2S7XTT6"/>
<comment type="caution">
    <text evidence="3">The sequence shown here is derived from an EMBL/GenBank/DDBJ whole genome shotgun (WGS) entry which is preliminary data.</text>
</comment>
<evidence type="ECO:0000256" key="2">
    <source>
        <dbReference type="SAM" id="SignalP"/>
    </source>
</evidence>
<feature type="signal peptide" evidence="2">
    <location>
        <begin position="1"/>
        <end position="23"/>
    </location>
</feature>
<evidence type="ECO:0000313" key="3">
    <source>
        <dbReference type="EMBL" id="PQJ97147.1"/>
    </source>
</evidence>
<reference evidence="3 4" key="1">
    <citation type="submission" date="2018-01" db="EMBL/GenBank/DDBJ databases">
        <title>The complete genome sequence of Chromatium okenii LaCa, a purple sulfur bacterium with a turbulent life.</title>
        <authorList>
            <person name="Luedin S.M."/>
            <person name="Liechti N."/>
            <person name="Storelli N."/>
            <person name="Danza F."/>
            <person name="Wittwer M."/>
            <person name="Pothier J.F."/>
            <person name="Tonolla M.A."/>
        </authorList>
    </citation>
    <scope>NUCLEOTIDE SEQUENCE [LARGE SCALE GENOMIC DNA]</scope>
    <source>
        <strain evidence="3 4">LaCa</strain>
    </source>
</reference>
<organism evidence="3 4">
    <name type="scientific">Chromatium okenii</name>
    <dbReference type="NCBI Taxonomy" id="61644"/>
    <lineage>
        <taxon>Bacteria</taxon>
        <taxon>Pseudomonadati</taxon>
        <taxon>Pseudomonadota</taxon>
        <taxon>Gammaproteobacteria</taxon>
        <taxon>Chromatiales</taxon>
        <taxon>Chromatiaceae</taxon>
        <taxon>Chromatium</taxon>
    </lineage>
</organism>
<sequence length="137" mass="16158">MKKTMTALLLAAVGLIATLPAQAEGIRDRIERQQMMIERGLETGALTRHEAQDFRREQRELRKIAGSLRDSGASRMERQQVLDSRLDRIDRRLKRAMRDNDRGDRFQPDNDRYNDRWHGNPDSFDGRDRAVRQPWER</sequence>
<feature type="chain" id="PRO_5015672535" description="Zinc resistance-associated protein" evidence="2">
    <location>
        <begin position="24"/>
        <end position="137"/>
    </location>
</feature>
<dbReference type="EMBL" id="PPGH01000018">
    <property type="protein sequence ID" value="PQJ97147.1"/>
    <property type="molecule type" value="Genomic_DNA"/>
</dbReference>
<gene>
    <name evidence="3" type="ORF">CXB77_04090</name>
</gene>
<name>A0A2S7XTT6_9GAMM</name>
<dbReference type="RefSeq" id="WP_105072887.1">
    <property type="nucleotide sequence ID" value="NZ_PPGH01000018.1"/>
</dbReference>
<proteinExistence type="predicted"/>
<evidence type="ECO:0000313" key="4">
    <source>
        <dbReference type="Proteomes" id="UP000239936"/>
    </source>
</evidence>